<proteinExistence type="predicted"/>
<evidence type="ECO:0000256" key="1">
    <source>
        <dbReference type="SAM" id="MobiDB-lite"/>
    </source>
</evidence>
<dbReference type="EMBL" id="LGRX02005587">
    <property type="protein sequence ID" value="KAK3278164.1"/>
    <property type="molecule type" value="Genomic_DNA"/>
</dbReference>
<feature type="compositionally biased region" description="Basic and acidic residues" evidence="1">
    <location>
        <begin position="154"/>
        <end position="168"/>
    </location>
</feature>
<reference evidence="2 3" key="1">
    <citation type="journal article" date="2015" name="Genome Biol. Evol.">
        <title>Comparative Genomics of a Bacterivorous Green Alga Reveals Evolutionary Causalities and Consequences of Phago-Mixotrophic Mode of Nutrition.</title>
        <authorList>
            <person name="Burns J.A."/>
            <person name="Paasch A."/>
            <person name="Narechania A."/>
            <person name="Kim E."/>
        </authorList>
    </citation>
    <scope>NUCLEOTIDE SEQUENCE [LARGE SCALE GENOMIC DNA]</scope>
    <source>
        <strain evidence="2 3">PLY_AMNH</strain>
    </source>
</reference>
<keyword evidence="3" id="KW-1185">Reference proteome</keyword>
<protein>
    <submittedName>
        <fullName evidence="2">Uncharacterized protein</fullName>
    </submittedName>
</protein>
<dbReference type="Proteomes" id="UP001190700">
    <property type="component" value="Unassembled WGS sequence"/>
</dbReference>
<organism evidence="2 3">
    <name type="scientific">Cymbomonas tetramitiformis</name>
    <dbReference type="NCBI Taxonomy" id="36881"/>
    <lineage>
        <taxon>Eukaryota</taxon>
        <taxon>Viridiplantae</taxon>
        <taxon>Chlorophyta</taxon>
        <taxon>Pyramimonadophyceae</taxon>
        <taxon>Pyramimonadales</taxon>
        <taxon>Pyramimonadaceae</taxon>
        <taxon>Cymbomonas</taxon>
    </lineage>
</organism>
<sequence>MRLLDLSKAIPVTRKFIFHEACPAFVPLNGLRATSECTEQTPSPKSKADSFSCWEAATRLKELKGEGLIDMPEFKKYKLKLLDRLTSKPAGNPDSESSKRRGLHSRYENDRADSSDESLEEISPSKTLSNKRKSRASQKSSRPKDEDFVVWEDLSQHDTCESAQRDGIEAALANQ</sequence>
<evidence type="ECO:0000313" key="3">
    <source>
        <dbReference type="Proteomes" id="UP001190700"/>
    </source>
</evidence>
<comment type="caution">
    <text evidence="2">The sequence shown here is derived from an EMBL/GenBank/DDBJ whole genome shotgun (WGS) entry which is preliminary data.</text>
</comment>
<accession>A0AAE0LAX9</accession>
<gene>
    <name evidence="2" type="ORF">CYMTET_13874</name>
</gene>
<name>A0AAE0LAX9_9CHLO</name>
<feature type="compositionally biased region" description="Basic and acidic residues" evidence="1">
    <location>
        <begin position="105"/>
        <end position="114"/>
    </location>
</feature>
<feature type="region of interest" description="Disordered" evidence="1">
    <location>
        <begin position="85"/>
        <end position="175"/>
    </location>
</feature>
<evidence type="ECO:0000313" key="2">
    <source>
        <dbReference type="EMBL" id="KAK3278164.1"/>
    </source>
</evidence>
<dbReference type="AlphaFoldDB" id="A0AAE0LAX9"/>